<keyword evidence="2" id="KW-1133">Transmembrane helix</keyword>
<keyword evidence="4" id="KW-1185">Reference proteome</keyword>
<sequence length="485" mass="47435">MSIGPLTGSTLIPTRTTAALLALLTLFAAVGGAAAVPDTRIAIDAVEPSTSEPVVGERTTLNVSLSNSGGSPAAADVTSVRVVDAADDDAEPLDEATAVGALSAGDALDVELWTRFDEPGERRLTVEVVAEEEATGDEEAGEGGTVTVTRDVVLDVQPAEVTLDLRTRGLAPEDLQSDDEGEGAGGVGVSGIEGIFGGGGGGLDTGDDAERAAESADSPVAVTVVNTGTTTADRVSLTAVGEPVAGGGGSGNGSDGDDAGGGAGEADDAGFEAGPYVVEDVAPGEARDVVVDLGPLDRRSAVTFTAAFRSGLDAQAGAGAERTATSTLRYPAHEGAPTVTDATVETVGDGEVTVDANLGNAGGGELEGVVVSVGEAPGVEPTPPGREYFVGAVGAGDFVAFDLDATANASVADRVPIRIAYTERGVRYVETETVALPDAAGGANGSTGAVGTLGSAGGIGALGAVGLVGAAGLAVAGAVVRRRDV</sequence>
<comment type="caution">
    <text evidence="3">The sequence shown here is derived from an EMBL/GenBank/DDBJ whole genome shotgun (WGS) entry which is preliminary data.</text>
</comment>
<gene>
    <name evidence="3" type="ORF">ACFQMF_00445</name>
</gene>
<dbReference type="AlphaFoldDB" id="A0ABD6AFJ9"/>
<evidence type="ECO:0000256" key="2">
    <source>
        <dbReference type="SAM" id="Phobius"/>
    </source>
</evidence>
<dbReference type="EMBL" id="JBHTBL010000001">
    <property type="protein sequence ID" value="MFC7323040.1"/>
    <property type="molecule type" value="Genomic_DNA"/>
</dbReference>
<dbReference type="InterPro" id="IPR013783">
    <property type="entry name" value="Ig-like_fold"/>
</dbReference>
<name>A0ABD6AFJ9_9EURY</name>
<protein>
    <recommendedName>
        <fullName evidence="5">CARDB protein</fullName>
    </recommendedName>
</protein>
<feature type="compositionally biased region" description="Gly residues" evidence="1">
    <location>
        <begin position="244"/>
        <end position="264"/>
    </location>
</feature>
<evidence type="ECO:0000313" key="4">
    <source>
        <dbReference type="Proteomes" id="UP001596545"/>
    </source>
</evidence>
<feature type="compositionally biased region" description="Gly residues" evidence="1">
    <location>
        <begin position="195"/>
        <end position="204"/>
    </location>
</feature>
<dbReference type="Proteomes" id="UP001596545">
    <property type="component" value="Unassembled WGS sequence"/>
</dbReference>
<evidence type="ECO:0008006" key="5">
    <source>
        <dbReference type="Google" id="ProtNLM"/>
    </source>
</evidence>
<dbReference type="RefSeq" id="WP_256407833.1">
    <property type="nucleotide sequence ID" value="NZ_JANHDN010000002.1"/>
</dbReference>
<evidence type="ECO:0000313" key="3">
    <source>
        <dbReference type="EMBL" id="MFC7323040.1"/>
    </source>
</evidence>
<feature type="transmembrane region" description="Helical" evidence="2">
    <location>
        <begin position="459"/>
        <end position="480"/>
    </location>
</feature>
<feature type="region of interest" description="Disordered" evidence="1">
    <location>
        <begin position="195"/>
        <end position="217"/>
    </location>
</feature>
<dbReference type="PANTHER" id="PTHR35902">
    <property type="entry name" value="S-LAYER DOMAIN-LIKE PROTEIN-RELATED"/>
    <property type="match status" value="1"/>
</dbReference>
<feature type="region of interest" description="Disordered" evidence="1">
    <location>
        <begin position="239"/>
        <end position="270"/>
    </location>
</feature>
<evidence type="ECO:0000256" key="1">
    <source>
        <dbReference type="SAM" id="MobiDB-lite"/>
    </source>
</evidence>
<accession>A0ABD6AFJ9</accession>
<organism evidence="3 4">
    <name type="scientific">Halorubrum rutilum</name>
    <dbReference type="NCBI Taxonomy" id="1364933"/>
    <lineage>
        <taxon>Archaea</taxon>
        <taxon>Methanobacteriati</taxon>
        <taxon>Methanobacteriota</taxon>
        <taxon>Stenosarchaea group</taxon>
        <taxon>Halobacteria</taxon>
        <taxon>Halobacteriales</taxon>
        <taxon>Haloferacaceae</taxon>
        <taxon>Halorubrum</taxon>
    </lineage>
</organism>
<keyword evidence="2" id="KW-0812">Transmembrane</keyword>
<dbReference type="PANTHER" id="PTHR35902:SF6">
    <property type="entry name" value="CONSERVED WITHIN P. AEROPHILUM"/>
    <property type="match status" value="1"/>
</dbReference>
<reference evidence="3 4" key="1">
    <citation type="journal article" date="2019" name="Int. J. Syst. Evol. Microbiol.">
        <title>The Global Catalogue of Microorganisms (GCM) 10K type strain sequencing project: providing services to taxonomists for standard genome sequencing and annotation.</title>
        <authorList>
            <consortium name="The Broad Institute Genomics Platform"/>
            <consortium name="The Broad Institute Genome Sequencing Center for Infectious Disease"/>
            <person name="Wu L."/>
            <person name="Ma J."/>
        </authorList>
    </citation>
    <scope>NUCLEOTIDE SEQUENCE [LARGE SCALE GENOMIC DNA]</scope>
    <source>
        <strain evidence="3 4">CGMCC 1.12554</strain>
    </source>
</reference>
<keyword evidence="2" id="KW-0472">Membrane</keyword>
<dbReference type="Gene3D" id="2.60.40.10">
    <property type="entry name" value="Immunoglobulins"/>
    <property type="match status" value="1"/>
</dbReference>
<proteinExistence type="predicted"/>